<proteinExistence type="predicted"/>
<dbReference type="SUPFAM" id="SSF109854">
    <property type="entry name" value="DinB/YfiT-like putative metalloenzymes"/>
    <property type="match status" value="1"/>
</dbReference>
<dbReference type="PANTHER" id="PTHR39473:SF1">
    <property type="entry name" value="DINB-LIKE DOMAIN-CONTAINING PROTEIN"/>
    <property type="match status" value="1"/>
</dbReference>
<sequence>MAKLEVVTQDKLQSAYFEQLISASVHCVSQCEQLLQLVSKSDFTRTVQDGSSVGAHMRHILDRFYCFFSGLEKGCIDFDDRQRNRELEANIDYSEAALVRVSAQFSALTSLQIMTDPILIKEAVCEHGDSVTLASTVDRELMGLISHSTHHLAIIALILKSLGYEMDKDLGKAPSTILHERSQ</sequence>
<dbReference type="InterPro" id="IPR034660">
    <property type="entry name" value="DinB/YfiT-like"/>
</dbReference>
<protein>
    <recommendedName>
        <fullName evidence="3">DinB-like domain-containing protein</fullName>
    </recommendedName>
</protein>
<dbReference type="Proteomes" id="UP000218172">
    <property type="component" value="Unassembled WGS sequence"/>
</dbReference>
<organism evidence="1 2">
    <name type="scientific">SAR86 cluster bacterium</name>
    <dbReference type="NCBI Taxonomy" id="2030880"/>
    <lineage>
        <taxon>Bacteria</taxon>
        <taxon>Pseudomonadati</taxon>
        <taxon>Pseudomonadota</taxon>
        <taxon>Gammaproteobacteria</taxon>
        <taxon>SAR86 cluster</taxon>
    </lineage>
</organism>
<dbReference type="AlphaFoldDB" id="A0A2A4MNT7"/>
<evidence type="ECO:0000313" key="1">
    <source>
        <dbReference type="EMBL" id="PCH61721.1"/>
    </source>
</evidence>
<dbReference type="Gene3D" id="1.20.120.450">
    <property type="entry name" value="dinb family like domain"/>
    <property type="match status" value="1"/>
</dbReference>
<evidence type="ECO:0000313" key="2">
    <source>
        <dbReference type="Proteomes" id="UP000218172"/>
    </source>
</evidence>
<comment type="caution">
    <text evidence="1">The sequence shown here is derived from an EMBL/GenBank/DDBJ whole genome shotgun (WGS) entry which is preliminary data.</text>
</comment>
<evidence type="ECO:0008006" key="3">
    <source>
        <dbReference type="Google" id="ProtNLM"/>
    </source>
</evidence>
<dbReference type="EMBL" id="NVQR01000062">
    <property type="protein sequence ID" value="PCH61721.1"/>
    <property type="molecule type" value="Genomic_DNA"/>
</dbReference>
<gene>
    <name evidence="1" type="ORF">COC19_04435</name>
</gene>
<accession>A0A2A4MNT7</accession>
<name>A0A2A4MNT7_9GAMM</name>
<reference evidence="2" key="1">
    <citation type="submission" date="2017-08" db="EMBL/GenBank/DDBJ databases">
        <title>A dynamic microbial community with high functional redundancy inhabits the cold, oxic subseafloor aquifer.</title>
        <authorList>
            <person name="Tully B.J."/>
            <person name="Wheat C.G."/>
            <person name="Glazer B.T."/>
            <person name="Huber J.A."/>
        </authorList>
    </citation>
    <scope>NUCLEOTIDE SEQUENCE [LARGE SCALE GENOMIC DNA]</scope>
</reference>
<dbReference type="PANTHER" id="PTHR39473">
    <property type="match status" value="1"/>
</dbReference>